<comment type="caution">
    <text evidence="8">The sequence shown here is derived from an EMBL/GenBank/DDBJ whole genome shotgun (WGS) entry which is preliminary data.</text>
</comment>
<dbReference type="InterPro" id="IPR011990">
    <property type="entry name" value="TPR-like_helical_dom_sf"/>
</dbReference>
<organism evidence="8 9">
    <name type="scientific">Sphingobacterium kitahiroshimense</name>
    <dbReference type="NCBI Taxonomy" id="470446"/>
    <lineage>
        <taxon>Bacteria</taxon>
        <taxon>Pseudomonadati</taxon>
        <taxon>Bacteroidota</taxon>
        <taxon>Sphingobacteriia</taxon>
        <taxon>Sphingobacteriales</taxon>
        <taxon>Sphingobacteriaceae</taxon>
        <taxon>Sphingobacterium</taxon>
    </lineage>
</organism>
<evidence type="ECO:0000256" key="4">
    <source>
        <dbReference type="ARBA" id="ARBA00023136"/>
    </source>
</evidence>
<feature type="domain" description="SusD-like N-terminal" evidence="7">
    <location>
        <begin position="26"/>
        <end position="228"/>
    </location>
</feature>
<dbReference type="Gene3D" id="1.25.40.390">
    <property type="match status" value="1"/>
</dbReference>
<evidence type="ECO:0000256" key="5">
    <source>
        <dbReference type="ARBA" id="ARBA00023237"/>
    </source>
</evidence>
<dbReference type="PROSITE" id="PS51257">
    <property type="entry name" value="PROKAR_LIPOPROTEIN"/>
    <property type="match status" value="1"/>
</dbReference>
<evidence type="ECO:0000259" key="7">
    <source>
        <dbReference type="Pfam" id="PF14322"/>
    </source>
</evidence>
<dbReference type="RefSeq" id="WP_346581593.1">
    <property type="nucleotide sequence ID" value="NZ_JBDJNQ010000007.1"/>
</dbReference>
<evidence type="ECO:0000259" key="6">
    <source>
        <dbReference type="Pfam" id="PF07980"/>
    </source>
</evidence>
<dbReference type="Pfam" id="PF14322">
    <property type="entry name" value="SusD-like_3"/>
    <property type="match status" value="1"/>
</dbReference>
<keyword evidence="9" id="KW-1185">Reference proteome</keyword>
<comment type="subcellular location">
    <subcellularLocation>
        <location evidence="1">Cell outer membrane</location>
    </subcellularLocation>
</comment>
<proteinExistence type="inferred from homology"/>
<dbReference type="SUPFAM" id="SSF48452">
    <property type="entry name" value="TPR-like"/>
    <property type="match status" value="1"/>
</dbReference>
<dbReference type="EMBL" id="JBDJNQ010000007">
    <property type="protein sequence ID" value="MEN5378529.1"/>
    <property type="molecule type" value="Genomic_DNA"/>
</dbReference>
<dbReference type="Pfam" id="PF07980">
    <property type="entry name" value="SusD_RagB"/>
    <property type="match status" value="1"/>
</dbReference>
<sequence>MMIKNHKIKYMIGLFLILISVACKKEFLDVKPQKQQVIVESLQDVAALLDNADIMNRTDYFRLISDGDFYYTESKLLSISEVHRNLYLWKSDIDPTNFNNSPWDLPYQQIMYANIALETLDGMKNFGGNEEQWKNLYGSALFYRAWAHYQLLQDFAEGYDPTVESQLGVPIVTNSTYPKSINRESLLEGYGFINDQLIKALPLLPEKSSIKTRPSVQVVYSLKARLHLNVHNYEQALLASEKCMAIDDSIVDFNLLKLSDASPFSVYNFNTHPEIIFFASSNVPLVGIAGIEVENQLYKSYIDGDCRKLLFFNTQRLYTGTYSGNSQYHFTGMANDEIFLIKAECLARLDRQNESLAVMQKLLKYRFESKAMYGNALTDKKQLLQWILKERQKELVGRGSRWTDLKRLNRNDETKINLSRTYMNSSYALSVNSNRYVFAIPEEEVLMSGLKQNERN</sequence>
<protein>
    <submittedName>
        <fullName evidence="8">RagB/SusD family nutrient uptake outer membrane protein</fullName>
    </submittedName>
</protein>
<keyword evidence="3" id="KW-0732">Signal</keyword>
<keyword evidence="4" id="KW-0472">Membrane</keyword>
<name>A0ABV0BVF4_9SPHI</name>
<evidence type="ECO:0000256" key="3">
    <source>
        <dbReference type="ARBA" id="ARBA00022729"/>
    </source>
</evidence>
<comment type="similarity">
    <text evidence="2">Belongs to the SusD family.</text>
</comment>
<evidence type="ECO:0000256" key="1">
    <source>
        <dbReference type="ARBA" id="ARBA00004442"/>
    </source>
</evidence>
<dbReference type="InterPro" id="IPR033985">
    <property type="entry name" value="SusD-like_N"/>
</dbReference>
<gene>
    <name evidence="8" type="ORF">ABE541_14795</name>
</gene>
<dbReference type="Proteomes" id="UP001409291">
    <property type="component" value="Unassembled WGS sequence"/>
</dbReference>
<evidence type="ECO:0000313" key="8">
    <source>
        <dbReference type="EMBL" id="MEN5378529.1"/>
    </source>
</evidence>
<reference evidence="8 9" key="1">
    <citation type="submission" date="2024-04" db="EMBL/GenBank/DDBJ databases">
        <title>WGS of bacteria from Torrens River.</title>
        <authorList>
            <person name="Wyrsch E.R."/>
            <person name="Drigo B."/>
        </authorList>
    </citation>
    <scope>NUCLEOTIDE SEQUENCE [LARGE SCALE GENOMIC DNA]</scope>
    <source>
        <strain evidence="8 9">TWI391</strain>
    </source>
</reference>
<evidence type="ECO:0000256" key="2">
    <source>
        <dbReference type="ARBA" id="ARBA00006275"/>
    </source>
</evidence>
<feature type="domain" description="RagB/SusD" evidence="6">
    <location>
        <begin position="337"/>
        <end position="417"/>
    </location>
</feature>
<dbReference type="InterPro" id="IPR012944">
    <property type="entry name" value="SusD_RagB_dom"/>
</dbReference>
<keyword evidence="5" id="KW-0998">Cell outer membrane</keyword>
<accession>A0ABV0BVF4</accession>
<evidence type="ECO:0000313" key="9">
    <source>
        <dbReference type="Proteomes" id="UP001409291"/>
    </source>
</evidence>